<evidence type="ECO:0000256" key="1">
    <source>
        <dbReference type="SAM" id="MobiDB-lite"/>
    </source>
</evidence>
<keyword evidence="3" id="KW-1185">Reference proteome</keyword>
<dbReference type="InterPro" id="IPR021848">
    <property type="entry name" value="HODM_asu-like"/>
</dbReference>
<accession>A0ABY2UKH9</accession>
<proteinExistence type="predicted"/>
<evidence type="ECO:0000313" key="2">
    <source>
        <dbReference type="EMBL" id="TLM78747.1"/>
    </source>
</evidence>
<feature type="compositionally biased region" description="Gly residues" evidence="1">
    <location>
        <begin position="1"/>
        <end position="10"/>
    </location>
</feature>
<name>A0ABY2UKH9_9GAMM</name>
<dbReference type="EMBL" id="VANI01000005">
    <property type="protein sequence ID" value="TLM78747.1"/>
    <property type="molecule type" value="Genomic_DNA"/>
</dbReference>
<sequence length="352" mass="38778">MAAGPGGAGTGTRRPAGHGCTLKQPPLRRTGTAVTFNGNSSEPFGQAASILRRFAQDLTSPDGCLPFVREPDIVHMGLNRLSSTQWIPRCEQLSHYLHNKLRVRREWGERVYAQLPASLPAQRELVASLAGHLRRDHREYFCAAGDVLRWSRANNALSWPGAAAAISGGEPLWHASQWVADDLCILLPGRHGYELAAASLCAPSYWRLEEKIGRPLDQIHRPVPGFQQKLSPQLARFFDHLLPEYPVWRGNWSVVNSPDLLQRGGNTAECTEPGALFLRVERQSLRRLPETGAVVFTIRVMINPLADLLAVAGAVAALRVAVQGMSPQESRYKSLAPLRPALDAFFLSCEHV</sequence>
<organism evidence="2 3">
    <name type="scientific">Microbulbifer harenosus</name>
    <dbReference type="NCBI Taxonomy" id="2576840"/>
    <lineage>
        <taxon>Bacteria</taxon>
        <taxon>Pseudomonadati</taxon>
        <taxon>Pseudomonadota</taxon>
        <taxon>Gammaproteobacteria</taxon>
        <taxon>Cellvibrionales</taxon>
        <taxon>Microbulbiferaceae</taxon>
        <taxon>Microbulbifer</taxon>
    </lineage>
</organism>
<dbReference type="Proteomes" id="UP000306791">
    <property type="component" value="Unassembled WGS sequence"/>
</dbReference>
<reference evidence="2 3" key="1">
    <citation type="submission" date="2019-05" db="EMBL/GenBank/DDBJ databases">
        <title>Microbulbifer harenosus sp. nov., an alginate-degrading bacterium isolated from coastal sand.</title>
        <authorList>
            <person name="Huang H."/>
            <person name="Mo K."/>
            <person name="Bao S."/>
        </authorList>
    </citation>
    <scope>NUCLEOTIDE SEQUENCE [LARGE SCALE GENOMIC DNA]</scope>
    <source>
        <strain evidence="2 3">HB161719</strain>
    </source>
</reference>
<dbReference type="Pfam" id="PF11927">
    <property type="entry name" value="HODM_asu-like"/>
    <property type="match status" value="1"/>
</dbReference>
<protein>
    <submittedName>
        <fullName evidence="2">DUF3445 domain-containing protein</fullName>
    </submittedName>
</protein>
<evidence type="ECO:0000313" key="3">
    <source>
        <dbReference type="Proteomes" id="UP000306791"/>
    </source>
</evidence>
<gene>
    <name evidence="2" type="ORF">FDY93_05730</name>
</gene>
<feature type="region of interest" description="Disordered" evidence="1">
    <location>
        <begin position="1"/>
        <end position="26"/>
    </location>
</feature>
<comment type="caution">
    <text evidence="2">The sequence shown here is derived from an EMBL/GenBank/DDBJ whole genome shotgun (WGS) entry which is preliminary data.</text>
</comment>